<evidence type="ECO:0008006" key="4">
    <source>
        <dbReference type="Google" id="ProtNLM"/>
    </source>
</evidence>
<dbReference type="PROSITE" id="PS51257">
    <property type="entry name" value="PROKAR_LIPOPROTEIN"/>
    <property type="match status" value="1"/>
</dbReference>
<feature type="chain" id="PRO_5013041701" description="DUF4856 domain-containing protein" evidence="1">
    <location>
        <begin position="20"/>
        <end position="372"/>
    </location>
</feature>
<feature type="signal peptide" evidence="1">
    <location>
        <begin position="1"/>
        <end position="19"/>
    </location>
</feature>
<reference evidence="2 3" key="1">
    <citation type="submission" date="2016-09" db="EMBL/GenBank/DDBJ databases">
        <title>Genome-resolved meta-omics ties microbial dynamics to process performance in biotechnology for thiocyanate degradation.</title>
        <authorList>
            <person name="Kantor R.S."/>
            <person name="Huddy R.J."/>
            <person name="Iyer R."/>
            <person name="Thomas B.C."/>
            <person name="Brown C.T."/>
            <person name="Anantharaman K."/>
            <person name="Tringe S."/>
            <person name="Hettich R.L."/>
            <person name="Harrison S.T."/>
            <person name="Banfield J.F."/>
        </authorList>
    </citation>
    <scope>NUCLEOTIDE SEQUENCE [LARGE SCALE GENOMIC DNA]</scope>
    <source>
        <strain evidence="2">59-99</strain>
    </source>
</reference>
<gene>
    <name evidence="2" type="ORF">BGO89_05240</name>
</gene>
<dbReference type="AlphaFoldDB" id="A0A1M3L187"/>
<dbReference type="EMBL" id="MKVH01000015">
    <property type="protein sequence ID" value="OJX58720.1"/>
    <property type="molecule type" value="Genomic_DNA"/>
</dbReference>
<dbReference type="Proteomes" id="UP000184233">
    <property type="component" value="Unassembled WGS sequence"/>
</dbReference>
<sequence>MMNMFRTMALVAVSAAVLAGCSDSSSNPKDPLSIPAVYDSTSYRTNAAAEYQIRTQLASLVSLMKTGRTSGTRVSQSELEAKYAPLASLTTSYYAGRVGQSLATLASASGGTYDPSRPVAENGEGGVFNGYLFDKYGLECEQQVEKGLFAALLYNQAVAQMSGDVTPAKIDRMIAAFGAHPSFPNTDKAASNPDVFCAAYAARRDKNDGNGFYSTMKKNFLKARAAAAAGSNYNAELNEALGTIRDTWERTQMATIVNYLYSTISTLSATNLDDKGRASALHAYGECVGFMHGWRGVSPSMKIISDTKIDELLILMRAPVDGPARSYELVTQPVTALPDLARVISEIKVIYGFTDADLQDFKQNWVAVQNRQ</sequence>
<name>A0A1M3L187_9BACT</name>
<dbReference type="STRING" id="1895771.BGO89_05240"/>
<evidence type="ECO:0000313" key="3">
    <source>
        <dbReference type="Proteomes" id="UP000184233"/>
    </source>
</evidence>
<evidence type="ECO:0000256" key="1">
    <source>
        <dbReference type="SAM" id="SignalP"/>
    </source>
</evidence>
<keyword evidence="1" id="KW-0732">Signal</keyword>
<evidence type="ECO:0000313" key="2">
    <source>
        <dbReference type="EMBL" id="OJX58720.1"/>
    </source>
</evidence>
<accession>A0A1M3L187</accession>
<organism evidence="2 3">
    <name type="scientific">Candidatus Kapaibacterium thiocyanatum</name>
    <dbReference type="NCBI Taxonomy" id="1895771"/>
    <lineage>
        <taxon>Bacteria</taxon>
        <taxon>Pseudomonadati</taxon>
        <taxon>Candidatus Kapaibacteriota</taxon>
        <taxon>Candidatus Kapaibacteriia</taxon>
        <taxon>Candidatus Kapaibacteriales</taxon>
        <taxon>Candidatus Kapaibacteriaceae</taxon>
        <taxon>Candidatus Kapaibacterium</taxon>
    </lineage>
</organism>
<protein>
    <recommendedName>
        <fullName evidence="4">DUF4856 domain-containing protein</fullName>
    </recommendedName>
</protein>
<proteinExistence type="predicted"/>
<comment type="caution">
    <text evidence="2">The sequence shown here is derived from an EMBL/GenBank/DDBJ whole genome shotgun (WGS) entry which is preliminary data.</text>
</comment>